<dbReference type="AlphaFoldDB" id="A0A9D2M5C5"/>
<reference evidence="1" key="1">
    <citation type="journal article" date="2021" name="PeerJ">
        <title>Extensive microbial diversity within the chicken gut microbiome revealed by metagenomics and culture.</title>
        <authorList>
            <person name="Gilroy R."/>
            <person name="Ravi A."/>
            <person name="Getino M."/>
            <person name="Pursley I."/>
            <person name="Horton D.L."/>
            <person name="Alikhan N.F."/>
            <person name="Baker D."/>
            <person name="Gharbi K."/>
            <person name="Hall N."/>
            <person name="Watson M."/>
            <person name="Adriaenssens E.M."/>
            <person name="Foster-Nyarko E."/>
            <person name="Jarju S."/>
            <person name="Secka A."/>
            <person name="Antonio M."/>
            <person name="Oren A."/>
            <person name="Chaudhuri R.R."/>
            <person name="La Ragione R."/>
            <person name="Hildebrand F."/>
            <person name="Pallen M.J."/>
        </authorList>
    </citation>
    <scope>NUCLEOTIDE SEQUENCE</scope>
    <source>
        <strain evidence="1">ChiBcec8-13705</strain>
    </source>
</reference>
<evidence type="ECO:0000313" key="1">
    <source>
        <dbReference type="EMBL" id="HJB41218.1"/>
    </source>
</evidence>
<evidence type="ECO:0000313" key="2">
    <source>
        <dbReference type="Proteomes" id="UP000886803"/>
    </source>
</evidence>
<dbReference type="EMBL" id="DWYG01000017">
    <property type="protein sequence ID" value="HJB41218.1"/>
    <property type="molecule type" value="Genomic_DNA"/>
</dbReference>
<protein>
    <submittedName>
        <fullName evidence="1">Uncharacterized protein</fullName>
    </submittedName>
</protein>
<proteinExistence type="predicted"/>
<dbReference type="Proteomes" id="UP000886803">
    <property type="component" value="Unassembled WGS sequence"/>
</dbReference>
<gene>
    <name evidence="1" type="ORF">H9945_01815</name>
</gene>
<name>A0A9D2M5C5_9FIRM</name>
<accession>A0A9D2M5C5</accession>
<reference evidence="1" key="2">
    <citation type="submission" date="2021-04" db="EMBL/GenBank/DDBJ databases">
        <authorList>
            <person name="Gilroy R."/>
        </authorList>
    </citation>
    <scope>NUCLEOTIDE SEQUENCE</scope>
    <source>
        <strain evidence="1">ChiBcec8-13705</strain>
    </source>
</reference>
<sequence>MSAPGAAERLAAFEAVLADVQREYAATVARMEELKEAGRVKSATYRQLFARRMTLREMLTLFEVHGLVK</sequence>
<comment type="caution">
    <text evidence="1">The sequence shown here is derived from an EMBL/GenBank/DDBJ whole genome shotgun (WGS) entry which is preliminary data.</text>
</comment>
<organism evidence="1 2">
    <name type="scientific">Candidatus Gemmiger avicola</name>
    <dbReference type="NCBI Taxonomy" id="2838605"/>
    <lineage>
        <taxon>Bacteria</taxon>
        <taxon>Bacillati</taxon>
        <taxon>Bacillota</taxon>
        <taxon>Clostridia</taxon>
        <taxon>Eubacteriales</taxon>
        <taxon>Gemmiger</taxon>
    </lineage>
</organism>